<dbReference type="AlphaFoldDB" id="A0A7W9RZ25"/>
<organism evidence="6 7">
    <name type="scientific">Aquamicrobium lusatiense</name>
    <dbReference type="NCBI Taxonomy" id="89772"/>
    <lineage>
        <taxon>Bacteria</taxon>
        <taxon>Pseudomonadati</taxon>
        <taxon>Pseudomonadota</taxon>
        <taxon>Alphaproteobacteria</taxon>
        <taxon>Hyphomicrobiales</taxon>
        <taxon>Phyllobacteriaceae</taxon>
        <taxon>Aquamicrobium</taxon>
    </lineage>
</organism>
<evidence type="ECO:0000256" key="1">
    <source>
        <dbReference type="ARBA" id="ARBA00010062"/>
    </source>
</evidence>
<evidence type="ECO:0000256" key="3">
    <source>
        <dbReference type="ARBA" id="ARBA00022970"/>
    </source>
</evidence>
<feature type="signal peptide" evidence="4">
    <location>
        <begin position="1"/>
        <end position="22"/>
    </location>
</feature>
<proteinExistence type="inferred from homology"/>
<dbReference type="GO" id="GO:0006865">
    <property type="term" value="P:amino acid transport"/>
    <property type="evidence" value="ECO:0007669"/>
    <property type="project" value="UniProtKB-KW"/>
</dbReference>
<feature type="chain" id="PRO_5031245530" evidence="4">
    <location>
        <begin position="23"/>
        <end position="378"/>
    </location>
</feature>
<keyword evidence="7" id="KW-1185">Reference proteome</keyword>
<evidence type="ECO:0000259" key="5">
    <source>
        <dbReference type="Pfam" id="PF13458"/>
    </source>
</evidence>
<dbReference type="PANTHER" id="PTHR30483:SF6">
    <property type="entry name" value="PERIPLASMIC BINDING PROTEIN OF ABC TRANSPORTER FOR NATURAL AMINO ACIDS"/>
    <property type="match status" value="1"/>
</dbReference>
<reference evidence="6 7" key="1">
    <citation type="submission" date="2020-08" db="EMBL/GenBank/DDBJ databases">
        <title>Genomic Encyclopedia of Type Strains, Phase IV (KMG-IV): sequencing the most valuable type-strain genomes for metagenomic binning, comparative biology and taxonomic classification.</title>
        <authorList>
            <person name="Goeker M."/>
        </authorList>
    </citation>
    <scope>NUCLEOTIDE SEQUENCE [LARGE SCALE GENOMIC DNA]</scope>
    <source>
        <strain evidence="6 7">DSM 11099</strain>
    </source>
</reference>
<protein>
    <submittedName>
        <fullName evidence="6">Branched-chain amino acid transport system substrate-binding protein</fullName>
    </submittedName>
</protein>
<evidence type="ECO:0000313" key="7">
    <source>
        <dbReference type="Proteomes" id="UP000533306"/>
    </source>
</evidence>
<keyword evidence="3" id="KW-0813">Transport</keyword>
<dbReference type="Pfam" id="PF13458">
    <property type="entry name" value="Peripla_BP_6"/>
    <property type="match status" value="1"/>
</dbReference>
<dbReference type="InterPro" id="IPR028081">
    <property type="entry name" value="Leu-bd"/>
</dbReference>
<evidence type="ECO:0000313" key="6">
    <source>
        <dbReference type="EMBL" id="MBB6011019.1"/>
    </source>
</evidence>
<dbReference type="Gene3D" id="3.40.50.2300">
    <property type="match status" value="2"/>
</dbReference>
<evidence type="ECO:0000256" key="4">
    <source>
        <dbReference type="SAM" id="SignalP"/>
    </source>
</evidence>
<keyword evidence="2 4" id="KW-0732">Signal</keyword>
<sequence length="378" mass="40577">MKRILTASLLALSMTAAGAALADPVKIGVITTLSGGGAGLGVDTRDALVLAFRKSGNTDVELVIEDDAQKPELAVQIAEKMIQSDKVDLMTGIIWSNLAMAVVPNTVAQDVIYLSPNAGPSALAGANCNKNYFNVAYQNDNFHEAMGQYANQDYKKTFILAPNYPAGKDSLTGFKRYYKGELAGELYTQVGQTDYAAEIAQIRAAGADSVFFFLPGGMGIAFMKQYAQSGVGLPVLGPGFSFSQDVLPAVGDAALGVKNSASWSKDLDNEANKEFVEAFQAEYGRLPSIYAAQSWDTANLILSALAKADVKDKDAFRAALKAADFKSVRGEFTFNTNQHPIQNIYVREVVKEGDVLTNKIIATAFEKHGDAYVEQCKM</sequence>
<dbReference type="SUPFAM" id="SSF53822">
    <property type="entry name" value="Periplasmic binding protein-like I"/>
    <property type="match status" value="1"/>
</dbReference>
<accession>A0A7W9RZ25</accession>
<evidence type="ECO:0000256" key="2">
    <source>
        <dbReference type="ARBA" id="ARBA00022729"/>
    </source>
</evidence>
<dbReference type="InterPro" id="IPR051010">
    <property type="entry name" value="BCAA_transport"/>
</dbReference>
<feature type="domain" description="Leucine-binding protein" evidence="5">
    <location>
        <begin position="24"/>
        <end position="353"/>
    </location>
</feature>
<keyword evidence="3" id="KW-0029">Amino-acid transport</keyword>
<name>A0A7W9RZ25_9HYPH</name>
<dbReference type="CDD" id="cd06359">
    <property type="entry name" value="PBP1_Nba-like"/>
    <property type="match status" value="1"/>
</dbReference>
<comment type="caution">
    <text evidence="6">The sequence shown here is derived from an EMBL/GenBank/DDBJ whole genome shotgun (WGS) entry which is preliminary data.</text>
</comment>
<comment type="similarity">
    <text evidence="1">Belongs to the leucine-binding protein family.</text>
</comment>
<dbReference type="InterPro" id="IPR028082">
    <property type="entry name" value="Peripla_BP_I"/>
</dbReference>
<gene>
    <name evidence="6" type="ORF">HNR59_000364</name>
</gene>
<dbReference type="EMBL" id="JACHEU010000001">
    <property type="protein sequence ID" value="MBB6011019.1"/>
    <property type="molecule type" value="Genomic_DNA"/>
</dbReference>
<dbReference type="Proteomes" id="UP000533306">
    <property type="component" value="Unassembled WGS sequence"/>
</dbReference>
<dbReference type="RefSeq" id="WP_183825160.1">
    <property type="nucleotide sequence ID" value="NZ_JACHEU010000001.1"/>
</dbReference>
<dbReference type="PANTHER" id="PTHR30483">
    <property type="entry name" value="LEUCINE-SPECIFIC-BINDING PROTEIN"/>
    <property type="match status" value="1"/>
</dbReference>